<reference evidence="1" key="2">
    <citation type="submission" date="2020-08" db="EMBL/GenBank/DDBJ databases">
        <authorList>
            <person name="Chen M."/>
            <person name="Teng W."/>
            <person name="Zhao L."/>
            <person name="Hu C."/>
            <person name="Zhou Y."/>
            <person name="Han B."/>
            <person name="Song L."/>
            <person name="Shu W."/>
        </authorList>
    </citation>
    <scope>NUCLEOTIDE SEQUENCE</scope>
    <source>
        <strain evidence="1">FACHB-1277</strain>
    </source>
</reference>
<comment type="caution">
    <text evidence="1">The sequence shown here is derived from an EMBL/GenBank/DDBJ whole genome shotgun (WGS) entry which is preliminary data.</text>
</comment>
<reference evidence="1" key="1">
    <citation type="journal article" date="2015" name="ISME J.">
        <title>Draft Genome Sequence of Streptomyces incarnatus NRRL8089, which Produces the Nucleoside Antibiotic Sinefungin.</title>
        <authorList>
            <person name="Oshima K."/>
            <person name="Hattori M."/>
            <person name="Shimizu H."/>
            <person name="Fukuda K."/>
            <person name="Nemoto M."/>
            <person name="Inagaki K."/>
            <person name="Tamura T."/>
        </authorList>
    </citation>
    <scope>NUCLEOTIDE SEQUENCE</scope>
    <source>
        <strain evidence="1">FACHB-1277</strain>
    </source>
</reference>
<gene>
    <name evidence="1" type="ORF">H6F44_06555</name>
</gene>
<proteinExistence type="predicted"/>
<keyword evidence="2" id="KW-1185">Reference proteome</keyword>
<accession>A0A926UTC7</accession>
<evidence type="ECO:0000313" key="1">
    <source>
        <dbReference type="EMBL" id="MBD2149787.1"/>
    </source>
</evidence>
<name>A0A926UTC7_9CYAN</name>
<sequence>MNLSSTANNTNDPQVWSNLKQAIATSSGFDKWQHSREVAPKLGPKANDHNDLKLESCNLPPAQESKLDDLVRSYLRETLETLAY</sequence>
<protein>
    <submittedName>
        <fullName evidence="1">Uncharacterized protein</fullName>
    </submittedName>
</protein>
<organism evidence="1 2">
    <name type="scientific">Pseudanabaena cinerea FACHB-1277</name>
    <dbReference type="NCBI Taxonomy" id="2949581"/>
    <lineage>
        <taxon>Bacteria</taxon>
        <taxon>Bacillati</taxon>
        <taxon>Cyanobacteriota</taxon>
        <taxon>Cyanophyceae</taxon>
        <taxon>Pseudanabaenales</taxon>
        <taxon>Pseudanabaenaceae</taxon>
        <taxon>Pseudanabaena</taxon>
        <taxon>Pseudanabaena cinerea</taxon>
    </lineage>
</organism>
<dbReference type="Proteomes" id="UP000631421">
    <property type="component" value="Unassembled WGS sequence"/>
</dbReference>
<evidence type="ECO:0000313" key="2">
    <source>
        <dbReference type="Proteomes" id="UP000631421"/>
    </source>
</evidence>
<dbReference type="RefSeq" id="WP_190350158.1">
    <property type="nucleotide sequence ID" value="NZ_JACJPY010000013.1"/>
</dbReference>
<dbReference type="AlphaFoldDB" id="A0A926UTC7"/>
<dbReference type="EMBL" id="JACJPY010000013">
    <property type="protein sequence ID" value="MBD2149787.1"/>
    <property type="molecule type" value="Genomic_DNA"/>
</dbReference>